<dbReference type="AlphaFoldDB" id="A0A2Z4UCZ5"/>
<dbReference type="GO" id="GO:0043565">
    <property type="term" value="F:sequence-specific DNA binding"/>
    <property type="evidence" value="ECO:0007669"/>
    <property type="project" value="InterPro"/>
</dbReference>
<feature type="domain" description="HTH araC/xylS-type" evidence="11">
    <location>
        <begin position="401"/>
        <end position="503"/>
    </location>
</feature>
<comment type="function">
    <text evidence="9">May play the central regulatory role in sporulation. It may be an element of the effector pathway responsible for the activation of sporulation genes in response to nutritional stress. Spo0A may act in concert with spo0H (a sigma factor) to control the expression of some genes that are critical to the sporulation process.</text>
</comment>
<dbReference type="Proteomes" id="UP000250003">
    <property type="component" value="Chromosome"/>
</dbReference>
<comment type="subcellular location">
    <subcellularLocation>
        <location evidence="1">Cytoplasm</location>
    </subcellularLocation>
</comment>
<dbReference type="GO" id="GO:0000160">
    <property type="term" value="P:phosphorelay signal transduction system"/>
    <property type="evidence" value="ECO:0007669"/>
    <property type="project" value="UniProtKB-KW"/>
</dbReference>
<name>A0A2Z4UCZ5_9FIRM</name>
<dbReference type="EMBL" id="CP030280">
    <property type="protein sequence ID" value="AWY98807.1"/>
    <property type="molecule type" value="Genomic_DNA"/>
</dbReference>
<evidence type="ECO:0000256" key="3">
    <source>
        <dbReference type="ARBA" id="ARBA00022490"/>
    </source>
</evidence>
<evidence type="ECO:0000313" key="14">
    <source>
        <dbReference type="Proteomes" id="UP000250003"/>
    </source>
</evidence>
<dbReference type="KEGG" id="blau:DQQ01_12370"/>
<reference evidence="14" key="1">
    <citation type="submission" date="2018-06" db="EMBL/GenBank/DDBJ databases">
        <title>Description of Blautia argi sp. nov., a new anaerobic isolated from dog feces.</title>
        <authorList>
            <person name="Chang Y.-H."/>
            <person name="Paek J."/>
            <person name="Shin Y."/>
        </authorList>
    </citation>
    <scope>NUCLEOTIDE SEQUENCE [LARGE SCALE GENOMIC DNA]</scope>
    <source>
        <strain evidence="14">KCTC 15426</strain>
    </source>
</reference>
<dbReference type="GO" id="GO:0005737">
    <property type="term" value="C:cytoplasm"/>
    <property type="evidence" value="ECO:0007669"/>
    <property type="project" value="UniProtKB-SubCell"/>
</dbReference>
<evidence type="ECO:0000256" key="6">
    <source>
        <dbReference type="ARBA" id="ARBA00023015"/>
    </source>
</evidence>
<dbReference type="PANTHER" id="PTHR42713">
    <property type="entry name" value="HISTIDINE KINASE-RELATED"/>
    <property type="match status" value="1"/>
</dbReference>
<keyword evidence="8" id="KW-0804">Transcription</keyword>
<dbReference type="InterPro" id="IPR018060">
    <property type="entry name" value="HTH_AraC"/>
</dbReference>
<dbReference type="RefSeq" id="WP_111920293.1">
    <property type="nucleotide sequence ID" value="NZ_CAUWHR010000010.1"/>
</dbReference>
<proteinExistence type="predicted"/>
<dbReference type="Gene3D" id="3.40.50.2300">
    <property type="match status" value="1"/>
</dbReference>
<dbReference type="InterPro" id="IPR009057">
    <property type="entry name" value="Homeodomain-like_sf"/>
</dbReference>
<evidence type="ECO:0000259" key="12">
    <source>
        <dbReference type="PROSITE" id="PS50110"/>
    </source>
</evidence>
<evidence type="ECO:0000256" key="2">
    <source>
        <dbReference type="ARBA" id="ARBA00018672"/>
    </source>
</evidence>
<dbReference type="CDD" id="cd17536">
    <property type="entry name" value="REC_YesN-like"/>
    <property type="match status" value="1"/>
</dbReference>
<evidence type="ECO:0000313" key="13">
    <source>
        <dbReference type="EMBL" id="AWY98807.1"/>
    </source>
</evidence>
<accession>A0A2Z4UCZ5</accession>
<dbReference type="SMART" id="SM00342">
    <property type="entry name" value="HTH_ARAC"/>
    <property type="match status" value="1"/>
</dbReference>
<keyword evidence="4 10" id="KW-0597">Phosphoprotein</keyword>
<dbReference type="PROSITE" id="PS01124">
    <property type="entry name" value="HTH_ARAC_FAMILY_2"/>
    <property type="match status" value="1"/>
</dbReference>
<keyword evidence="7 13" id="KW-0238">DNA-binding</keyword>
<organism evidence="13 14">
    <name type="scientific">Blautia argi</name>
    <dbReference type="NCBI Taxonomy" id="1912897"/>
    <lineage>
        <taxon>Bacteria</taxon>
        <taxon>Bacillati</taxon>
        <taxon>Bacillota</taxon>
        <taxon>Clostridia</taxon>
        <taxon>Lachnospirales</taxon>
        <taxon>Lachnospiraceae</taxon>
        <taxon>Blautia</taxon>
    </lineage>
</organism>
<evidence type="ECO:0000256" key="8">
    <source>
        <dbReference type="ARBA" id="ARBA00023163"/>
    </source>
</evidence>
<dbReference type="Pfam" id="PF12833">
    <property type="entry name" value="HTH_18"/>
    <property type="match status" value="1"/>
</dbReference>
<evidence type="ECO:0000256" key="7">
    <source>
        <dbReference type="ARBA" id="ARBA00023125"/>
    </source>
</evidence>
<keyword evidence="3" id="KW-0963">Cytoplasm</keyword>
<evidence type="ECO:0000259" key="11">
    <source>
        <dbReference type="PROSITE" id="PS01124"/>
    </source>
</evidence>
<dbReference type="PANTHER" id="PTHR42713:SF3">
    <property type="entry name" value="TRANSCRIPTIONAL REGULATORY PROTEIN HPTR"/>
    <property type="match status" value="1"/>
</dbReference>
<dbReference type="InterPro" id="IPR051552">
    <property type="entry name" value="HptR"/>
</dbReference>
<keyword evidence="14" id="KW-1185">Reference proteome</keyword>
<evidence type="ECO:0000256" key="5">
    <source>
        <dbReference type="ARBA" id="ARBA00023012"/>
    </source>
</evidence>
<dbReference type="Gene3D" id="1.10.10.60">
    <property type="entry name" value="Homeodomain-like"/>
    <property type="match status" value="2"/>
</dbReference>
<evidence type="ECO:0000256" key="9">
    <source>
        <dbReference type="ARBA" id="ARBA00024867"/>
    </source>
</evidence>
<evidence type="ECO:0000256" key="1">
    <source>
        <dbReference type="ARBA" id="ARBA00004496"/>
    </source>
</evidence>
<dbReference type="PROSITE" id="PS50110">
    <property type="entry name" value="RESPONSE_REGULATORY"/>
    <property type="match status" value="1"/>
</dbReference>
<dbReference type="InterPro" id="IPR011006">
    <property type="entry name" value="CheY-like_superfamily"/>
</dbReference>
<protein>
    <recommendedName>
        <fullName evidence="2">Stage 0 sporulation protein A homolog</fullName>
    </recommendedName>
</protein>
<gene>
    <name evidence="13" type="ORF">DQQ01_12370</name>
</gene>
<dbReference type="InterPro" id="IPR001789">
    <property type="entry name" value="Sig_transdc_resp-reg_receiver"/>
</dbReference>
<keyword evidence="5" id="KW-0902">Two-component regulatory system</keyword>
<sequence>MLKLLIVDDEEIVCNTIAKVIPWEELGITLIGTCLDGVEAYHTILDESPDIVMTDIRMPGISGLELIERISHTNLNTQFIILSGYGEFDYAKRAMKCGVRHYLLKPCDNPSIIDCLNAVIKDCQEIYSQKESFTSDNQLLKNLHYALIQNVIDEGIALPEGESISWSSYEKYLDFTGTPYQLCRIFYLEKEYMNDAVHIADTFFEKQAPHLPVYKIYISNVLLLFFPNFRSDYRAMDCFFSALSFPNQKTAIEYDRTIYSDLGSLLEYLISRLRRFDVFYFAVEHRLLPNFNYEQLTAQAKELCPALLSPDSSIRQQTRQKLQELLQAASGRDFLLQLSAQILLTVSTRLSSGNAAYITEFLSDVQKESELSVILNRVMQKVDELVRLSQHTSASYSPFIEELLHYLETHVSDSNLTLKWIAENHLYMNVNYVSRCFVNETHQKFSTYLMNLRVQKAKEILSDQNPDKIQNVAELVGCGNNPYYFSKIFKKCTGMTPSAYIRKVQRERTL</sequence>
<dbReference type="SUPFAM" id="SSF52172">
    <property type="entry name" value="CheY-like"/>
    <property type="match status" value="1"/>
</dbReference>
<keyword evidence="6" id="KW-0805">Transcription regulation</keyword>
<evidence type="ECO:0000256" key="10">
    <source>
        <dbReference type="PROSITE-ProRule" id="PRU00169"/>
    </source>
</evidence>
<feature type="modified residue" description="4-aspartylphosphate" evidence="10">
    <location>
        <position position="55"/>
    </location>
</feature>
<evidence type="ECO:0000256" key="4">
    <source>
        <dbReference type="ARBA" id="ARBA00022553"/>
    </source>
</evidence>
<dbReference type="OrthoDB" id="9794370at2"/>
<dbReference type="GO" id="GO:0003700">
    <property type="term" value="F:DNA-binding transcription factor activity"/>
    <property type="evidence" value="ECO:0007669"/>
    <property type="project" value="InterPro"/>
</dbReference>
<dbReference type="SUPFAM" id="SSF46689">
    <property type="entry name" value="Homeodomain-like"/>
    <property type="match status" value="1"/>
</dbReference>
<feature type="domain" description="Response regulatory" evidence="12">
    <location>
        <begin position="3"/>
        <end position="120"/>
    </location>
</feature>
<dbReference type="SMART" id="SM00448">
    <property type="entry name" value="REC"/>
    <property type="match status" value="1"/>
</dbReference>
<dbReference type="Pfam" id="PF00072">
    <property type="entry name" value="Response_reg"/>
    <property type="match status" value="1"/>
</dbReference>